<proteinExistence type="predicted"/>
<reference evidence="1" key="2">
    <citation type="submission" date="2020-09" db="EMBL/GenBank/DDBJ databases">
        <authorList>
            <person name="Sun Q."/>
            <person name="Zhou Y."/>
        </authorList>
    </citation>
    <scope>NUCLEOTIDE SEQUENCE</scope>
    <source>
        <strain evidence="1">CGMCC 1.12187</strain>
    </source>
</reference>
<dbReference type="AlphaFoldDB" id="A0A917H6V1"/>
<protein>
    <submittedName>
        <fullName evidence="1">Uncharacterized protein</fullName>
    </submittedName>
</protein>
<dbReference type="RefSeq" id="WP_188539969.1">
    <property type="nucleotide sequence ID" value="NZ_BMEQ01000034.1"/>
</dbReference>
<name>A0A917H6V1_9MICC</name>
<organism evidence="1 2">
    <name type="scientific">Kocuria dechangensis</name>
    <dbReference type="NCBI Taxonomy" id="1176249"/>
    <lineage>
        <taxon>Bacteria</taxon>
        <taxon>Bacillati</taxon>
        <taxon>Actinomycetota</taxon>
        <taxon>Actinomycetes</taxon>
        <taxon>Micrococcales</taxon>
        <taxon>Micrococcaceae</taxon>
        <taxon>Kocuria</taxon>
    </lineage>
</organism>
<evidence type="ECO:0000313" key="2">
    <source>
        <dbReference type="Proteomes" id="UP000638848"/>
    </source>
</evidence>
<gene>
    <name evidence="1" type="ORF">GCM10011374_37350</name>
</gene>
<comment type="caution">
    <text evidence="1">The sequence shown here is derived from an EMBL/GenBank/DDBJ whole genome shotgun (WGS) entry which is preliminary data.</text>
</comment>
<evidence type="ECO:0000313" key="1">
    <source>
        <dbReference type="EMBL" id="GGG69457.1"/>
    </source>
</evidence>
<sequence length="110" mass="12103">MSTRFTANLACVPRTPDDLYDTMGVDFLEDPDPRPAGRPHGGARPVHWVQRSAPTMIGRRTDPVTGAVLDPGHWDLDEADQIIRGAGYRRVEDWTPVRGGHHLQAVIAPA</sequence>
<keyword evidence="2" id="KW-1185">Reference proteome</keyword>
<dbReference type="Proteomes" id="UP000638848">
    <property type="component" value="Unassembled WGS sequence"/>
</dbReference>
<reference evidence="1" key="1">
    <citation type="journal article" date="2014" name="Int. J. Syst. Evol. Microbiol.">
        <title>Complete genome sequence of Corynebacterium casei LMG S-19264T (=DSM 44701T), isolated from a smear-ripened cheese.</title>
        <authorList>
            <consortium name="US DOE Joint Genome Institute (JGI-PGF)"/>
            <person name="Walter F."/>
            <person name="Albersmeier A."/>
            <person name="Kalinowski J."/>
            <person name="Ruckert C."/>
        </authorList>
    </citation>
    <scope>NUCLEOTIDE SEQUENCE</scope>
    <source>
        <strain evidence="1">CGMCC 1.12187</strain>
    </source>
</reference>
<accession>A0A917H6V1</accession>
<dbReference type="EMBL" id="BMEQ01000034">
    <property type="protein sequence ID" value="GGG69457.1"/>
    <property type="molecule type" value="Genomic_DNA"/>
</dbReference>